<dbReference type="SUPFAM" id="SSF55874">
    <property type="entry name" value="ATPase domain of HSP90 chaperone/DNA topoisomerase II/histidine kinase"/>
    <property type="match status" value="1"/>
</dbReference>
<dbReference type="Pfam" id="PF00512">
    <property type="entry name" value="HisKA"/>
    <property type="match status" value="1"/>
</dbReference>
<dbReference type="EC" id="2.7.13.3" evidence="2"/>
<dbReference type="AlphaFoldDB" id="A0A0C1U556"/>
<dbReference type="SMART" id="SM00387">
    <property type="entry name" value="HATPase_c"/>
    <property type="match status" value="1"/>
</dbReference>
<dbReference type="InterPro" id="IPR003594">
    <property type="entry name" value="HATPase_dom"/>
</dbReference>
<evidence type="ECO:0000256" key="2">
    <source>
        <dbReference type="ARBA" id="ARBA00012438"/>
    </source>
</evidence>
<dbReference type="FunFam" id="3.30.565.10:FF:000037">
    <property type="entry name" value="Hybrid sensor histidine kinase/response regulator"/>
    <property type="match status" value="1"/>
</dbReference>
<dbReference type="InterPro" id="IPR003661">
    <property type="entry name" value="HisK_dim/P_dom"/>
</dbReference>
<keyword evidence="4" id="KW-0808">Transferase</keyword>
<evidence type="ECO:0000313" key="11">
    <source>
        <dbReference type="Proteomes" id="UP000031366"/>
    </source>
</evidence>
<sequence length="385" mass="44563">MNDVNLMLNNEDLSEMLNALKNLNEVGDYEYIFKKNVVKFSEELSKVVGCNQKKLTLTALEILYEHIHPSDLIYLYYKSKKLKKNKSYSSKYKLSEAIEDDIYIYSKDTYGKNNILLKEALEYSNLKTEFLSNMSHELRTPLNSIFSSIQLFKVYLDNEDNLKSKEKLYNYVNIMKQNCYRLLRLINNLIDSTKIDAGFLSLNMHDQDIICIIINICNSIKNYIESKNLIFTYHSTITSKIMSCDAEKIEQIILNLLSNAAKFSKPHGKIQLNISENNGNLIISVKDNGIGIPKEKQKIIFNRFRQVQPLMNRNHEGSGMGLSIVKSLVEMHNGEISVISEENVGSEFIVELPILQNKNCNYSENKQINFNPIEKIYMEFSDIYN</sequence>
<proteinExistence type="predicted"/>
<evidence type="ECO:0000259" key="9">
    <source>
        <dbReference type="PROSITE" id="PS50109"/>
    </source>
</evidence>
<dbReference type="CDD" id="cd16922">
    <property type="entry name" value="HATPase_EvgS-ArcB-TorS-like"/>
    <property type="match status" value="1"/>
</dbReference>
<dbReference type="RefSeq" id="WP_236887372.1">
    <property type="nucleotide sequence ID" value="NZ_AYSO01000015.1"/>
</dbReference>
<evidence type="ECO:0000256" key="3">
    <source>
        <dbReference type="ARBA" id="ARBA00022553"/>
    </source>
</evidence>
<keyword evidence="8" id="KW-0902">Two-component regulatory system</keyword>
<evidence type="ECO:0000256" key="5">
    <source>
        <dbReference type="ARBA" id="ARBA00022741"/>
    </source>
</evidence>
<keyword evidence="3" id="KW-0597">Phosphoprotein</keyword>
<comment type="catalytic activity">
    <reaction evidence="1">
        <text>ATP + protein L-histidine = ADP + protein N-phospho-L-histidine.</text>
        <dbReference type="EC" id="2.7.13.3"/>
    </reaction>
</comment>
<dbReference type="STRING" id="29341.RSJ17_13205"/>
<evidence type="ECO:0000256" key="4">
    <source>
        <dbReference type="ARBA" id="ARBA00022679"/>
    </source>
</evidence>
<dbReference type="SUPFAM" id="SSF47384">
    <property type="entry name" value="Homodimeric domain of signal transducing histidine kinase"/>
    <property type="match status" value="1"/>
</dbReference>
<dbReference type="PRINTS" id="PR00344">
    <property type="entry name" value="BCTRLSENSOR"/>
</dbReference>
<keyword evidence="5" id="KW-0547">Nucleotide-binding</keyword>
<reference evidence="10 11" key="1">
    <citation type="journal article" date="2015" name="Infect. Genet. Evol.">
        <title>Genomic sequences of six botulinum neurotoxin-producing strains representing three clostridial species illustrate the mobility and diversity of botulinum neurotoxin genes.</title>
        <authorList>
            <person name="Smith T.J."/>
            <person name="Hill K.K."/>
            <person name="Xie G."/>
            <person name="Foley B.T."/>
            <person name="Williamson C.H."/>
            <person name="Foster J.T."/>
            <person name="Johnson S.L."/>
            <person name="Chertkov O."/>
            <person name="Teshima H."/>
            <person name="Gibbons H.S."/>
            <person name="Johnsky L.A."/>
            <person name="Karavis M.A."/>
            <person name="Smith L.A."/>
        </authorList>
    </citation>
    <scope>NUCLEOTIDE SEQUENCE [LARGE SCALE GENOMIC DNA]</scope>
    <source>
        <strain evidence="10 11">CDC 2741</strain>
    </source>
</reference>
<evidence type="ECO:0000256" key="6">
    <source>
        <dbReference type="ARBA" id="ARBA00022777"/>
    </source>
</evidence>
<gene>
    <name evidence="10" type="ORF">U732_1403</name>
</gene>
<comment type="caution">
    <text evidence="10">The sequence shown here is derived from an EMBL/GenBank/DDBJ whole genome shotgun (WGS) entry which is preliminary data.</text>
</comment>
<dbReference type="InterPro" id="IPR036890">
    <property type="entry name" value="HATPase_C_sf"/>
</dbReference>
<name>A0A0C1U556_9CLOT</name>
<evidence type="ECO:0000256" key="8">
    <source>
        <dbReference type="ARBA" id="ARBA00023012"/>
    </source>
</evidence>
<dbReference type="CDD" id="cd00082">
    <property type="entry name" value="HisKA"/>
    <property type="match status" value="1"/>
</dbReference>
<dbReference type="PANTHER" id="PTHR43547">
    <property type="entry name" value="TWO-COMPONENT HISTIDINE KINASE"/>
    <property type="match status" value="1"/>
</dbReference>
<organism evidence="10 11">
    <name type="scientific">Clostridium argentinense CDC 2741</name>
    <dbReference type="NCBI Taxonomy" id="1418104"/>
    <lineage>
        <taxon>Bacteria</taxon>
        <taxon>Bacillati</taxon>
        <taxon>Bacillota</taxon>
        <taxon>Clostridia</taxon>
        <taxon>Eubacteriales</taxon>
        <taxon>Clostridiaceae</taxon>
        <taxon>Clostridium</taxon>
    </lineage>
</organism>
<dbReference type="InterPro" id="IPR036097">
    <property type="entry name" value="HisK_dim/P_sf"/>
</dbReference>
<dbReference type="SMART" id="SM00388">
    <property type="entry name" value="HisKA"/>
    <property type="match status" value="1"/>
</dbReference>
<feature type="domain" description="Histidine kinase" evidence="9">
    <location>
        <begin position="133"/>
        <end position="356"/>
    </location>
</feature>
<dbReference type="InterPro" id="IPR004358">
    <property type="entry name" value="Sig_transdc_His_kin-like_C"/>
</dbReference>
<keyword evidence="11" id="KW-1185">Reference proteome</keyword>
<keyword evidence="7" id="KW-0067">ATP-binding</keyword>
<dbReference type="PROSITE" id="PS50109">
    <property type="entry name" value="HIS_KIN"/>
    <property type="match status" value="1"/>
</dbReference>
<evidence type="ECO:0000256" key="1">
    <source>
        <dbReference type="ARBA" id="ARBA00000085"/>
    </source>
</evidence>
<evidence type="ECO:0000313" key="10">
    <source>
        <dbReference type="EMBL" id="KIE46843.1"/>
    </source>
</evidence>
<dbReference type="Gene3D" id="1.10.287.130">
    <property type="match status" value="1"/>
</dbReference>
<dbReference type="GO" id="GO:0000155">
    <property type="term" value="F:phosphorelay sensor kinase activity"/>
    <property type="evidence" value="ECO:0007669"/>
    <property type="project" value="InterPro"/>
</dbReference>
<dbReference type="Proteomes" id="UP000031366">
    <property type="component" value="Unassembled WGS sequence"/>
</dbReference>
<dbReference type="GO" id="GO:0005524">
    <property type="term" value="F:ATP binding"/>
    <property type="evidence" value="ECO:0007669"/>
    <property type="project" value="UniProtKB-KW"/>
</dbReference>
<evidence type="ECO:0000256" key="7">
    <source>
        <dbReference type="ARBA" id="ARBA00022840"/>
    </source>
</evidence>
<accession>A0A0C1U556</accession>
<dbReference type="InterPro" id="IPR005467">
    <property type="entry name" value="His_kinase_dom"/>
</dbReference>
<keyword evidence="6 10" id="KW-0418">Kinase</keyword>
<dbReference type="Pfam" id="PF02518">
    <property type="entry name" value="HATPase_c"/>
    <property type="match status" value="1"/>
</dbReference>
<dbReference type="PANTHER" id="PTHR43547:SF2">
    <property type="entry name" value="HYBRID SIGNAL TRANSDUCTION HISTIDINE KINASE C"/>
    <property type="match status" value="1"/>
</dbReference>
<dbReference type="EMBL" id="AYSO01000015">
    <property type="protein sequence ID" value="KIE46843.1"/>
    <property type="molecule type" value="Genomic_DNA"/>
</dbReference>
<dbReference type="Gene3D" id="3.30.565.10">
    <property type="entry name" value="Histidine kinase-like ATPase, C-terminal domain"/>
    <property type="match status" value="1"/>
</dbReference>
<protein>
    <recommendedName>
        <fullName evidence="2">histidine kinase</fullName>
        <ecNumber evidence="2">2.7.13.3</ecNumber>
    </recommendedName>
</protein>